<evidence type="ECO:0000313" key="3">
    <source>
        <dbReference type="EMBL" id="GJE07427.1"/>
    </source>
</evidence>
<feature type="compositionally biased region" description="Polar residues" evidence="1">
    <location>
        <begin position="51"/>
        <end position="68"/>
    </location>
</feature>
<keyword evidence="2" id="KW-0732">Signal</keyword>
<dbReference type="Proteomes" id="UP001055102">
    <property type="component" value="Unassembled WGS sequence"/>
</dbReference>
<keyword evidence="4" id="KW-1185">Reference proteome</keyword>
<evidence type="ECO:0000256" key="2">
    <source>
        <dbReference type="SAM" id="SignalP"/>
    </source>
</evidence>
<reference evidence="3" key="2">
    <citation type="submission" date="2021-08" db="EMBL/GenBank/DDBJ databases">
        <authorList>
            <person name="Tani A."/>
            <person name="Ola A."/>
            <person name="Ogura Y."/>
            <person name="Katsura K."/>
            <person name="Hayashi T."/>
        </authorList>
    </citation>
    <scope>NUCLEOTIDE SEQUENCE</scope>
    <source>
        <strain evidence="3">LMG 23639</strain>
    </source>
</reference>
<proteinExistence type="predicted"/>
<sequence>MRPLALPLSALGLCCAALPALAQSPTSDLNRINDSLIRQQENRTIQQQQIGDSNLSRMQNQRQIQDQPVRTGPGAGYPVR</sequence>
<accession>A0ABQ4SW52</accession>
<evidence type="ECO:0000313" key="4">
    <source>
        <dbReference type="Proteomes" id="UP001055102"/>
    </source>
</evidence>
<feature type="region of interest" description="Disordered" evidence="1">
    <location>
        <begin position="43"/>
        <end position="80"/>
    </location>
</feature>
<dbReference type="EMBL" id="BPQR01000045">
    <property type="protein sequence ID" value="GJE07427.1"/>
    <property type="molecule type" value="Genomic_DNA"/>
</dbReference>
<feature type="chain" id="PRO_5046220785" description="Tol-pal system protein YbgF" evidence="2">
    <location>
        <begin position="23"/>
        <end position="80"/>
    </location>
</feature>
<name>A0ABQ4SW52_9HYPH</name>
<protein>
    <recommendedName>
        <fullName evidence="5">Tol-pal system protein YbgF</fullName>
    </recommendedName>
</protein>
<dbReference type="RefSeq" id="WP_238276588.1">
    <property type="nucleotide sequence ID" value="NZ_BPQR01000045.1"/>
</dbReference>
<organism evidence="3 4">
    <name type="scientific">Methylobacterium jeotgali</name>
    <dbReference type="NCBI Taxonomy" id="381630"/>
    <lineage>
        <taxon>Bacteria</taxon>
        <taxon>Pseudomonadati</taxon>
        <taxon>Pseudomonadota</taxon>
        <taxon>Alphaproteobacteria</taxon>
        <taxon>Hyphomicrobiales</taxon>
        <taxon>Methylobacteriaceae</taxon>
        <taxon>Methylobacterium</taxon>
    </lineage>
</organism>
<reference evidence="3" key="1">
    <citation type="journal article" date="2021" name="Front. Microbiol.">
        <title>Comprehensive Comparative Genomics and Phenotyping of Methylobacterium Species.</title>
        <authorList>
            <person name="Alessa O."/>
            <person name="Ogura Y."/>
            <person name="Fujitani Y."/>
            <person name="Takami H."/>
            <person name="Hayashi T."/>
            <person name="Sahin N."/>
            <person name="Tani A."/>
        </authorList>
    </citation>
    <scope>NUCLEOTIDE SEQUENCE</scope>
    <source>
        <strain evidence="3">LMG 23639</strain>
    </source>
</reference>
<comment type="caution">
    <text evidence="3">The sequence shown here is derived from an EMBL/GenBank/DDBJ whole genome shotgun (WGS) entry which is preliminary data.</text>
</comment>
<evidence type="ECO:0000256" key="1">
    <source>
        <dbReference type="SAM" id="MobiDB-lite"/>
    </source>
</evidence>
<gene>
    <name evidence="3" type="ORF">AOPFMNJM_2756</name>
</gene>
<feature type="signal peptide" evidence="2">
    <location>
        <begin position="1"/>
        <end position="22"/>
    </location>
</feature>
<evidence type="ECO:0008006" key="5">
    <source>
        <dbReference type="Google" id="ProtNLM"/>
    </source>
</evidence>